<dbReference type="PANTHER" id="PTHR37422:SF13">
    <property type="entry name" value="LIPOPOLYSACCHARIDE BIOSYNTHESIS PROTEIN PA4999-RELATED"/>
    <property type="match status" value="1"/>
</dbReference>
<feature type="transmembrane region" description="Helical" evidence="5">
    <location>
        <begin position="239"/>
        <end position="272"/>
    </location>
</feature>
<dbReference type="PROSITE" id="PS51257">
    <property type="entry name" value="PROKAR_LIPOPROTEIN"/>
    <property type="match status" value="1"/>
</dbReference>
<evidence type="ECO:0000256" key="4">
    <source>
        <dbReference type="ARBA" id="ARBA00023136"/>
    </source>
</evidence>
<reference evidence="7 8" key="1">
    <citation type="submission" date="2016-08" db="EMBL/GenBank/DDBJ databases">
        <title>Complete genome sequence of Mycobacterium shinshuense, a subspecies of M. ulcerans.</title>
        <authorList>
            <person name="Yoshida M."/>
            <person name="Ogura Y."/>
            <person name="Hayashi T."/>
            <person name="Hoshino Y."/>
        </authorList>
    </citation>
    <scope>NUCLEOTIDE SEQUENCE [LARGE SCALE GENOMIC DNA]</scope>
    <source>
        <strain evidence="8">ATCC 33728</strain>
    </source>
</reference>
<feature type="transmembrane region" description="Helical" evidence="5">
    <location>
        <begin position="60"/>
        <end position="78"/>
    </location>
</feature>
<evidence type="ECO:0000256" key="1">
    <source>
        <dbReference type="ARBA" id="ARBA00004141"/>
    </source>
</evidence>
<dbReference type="AlphaFoldDB" id="A0A1B4XZJ6"/>
<feature type="transmembrane region" description="Helical" evidence="5">
    <location>
        <begin position="85"/>
        <end position="105"/>
    </location>
</feature>
<feature type="domain" description="O-antigen ligase-related" evidence="6">
    <location>
        <begin position="246"/>
        <end position="408"/>
    </location>
</feature>
<feature type="transmembrane region" description="Helical" evidence="5">
    <location>
        <begin position="428"/>
        <end position="446"/>
    </location>
</feature>
<feature type="transmembrane region" description="Helical" evidence="5">
    <location>
        <begin position="111"/>
        <end position="132"/>
    </location>
</feature>
<name>A0A1B4XZJ6_MYCUL</name>
<dbReference type="InterPro" id="IPR051533">
    <property type="entry name" value="WaaL-like"/>
</dbReference>
<feature type="transmembrane region" description="Helical" evidence="5">
    <location>
        <begin position="211"/>
        <end position="233"/>
    </location>
</feature>
<dbReference type="EMBL" id="AP017624">
    <property type="protein sequence ID" value="BAV40226.1"/>
    <property type="molecule type" value="Genomic_DNA"/>
</dbReference>
<feature type="transmembrane region" description="Helical" evidence="5">
    <location>
        <begin position="12"/>
        <end position="31"/>
    </location>
</feature>
<evidence type="ECO:0000256" key="3">
    <source>
        <dbReference type="ARBA" id="ARBA00022989"/>
    </source>
</evidence>
<accession>A0A1B4XZJ6</accession>
<keyword evidence="4 5" id="KW-0472">Membrane</keyword>
<evidence type="ECO:0000256" key="5">
    <source>
        <dbReference type="SAM" id="Phobius"/>
    </source>
</evidence>
<sequence length="491" mass="51901">MILYLPRRYRLAMGAALLAAFLFGCFVFGVLSVRHTGQGVMLIAGMFSLVVYWAKPEAMVGIALFLAFAALPASLHVGKVVGPGVIYAYQVALVLAICYLIPLVRPRVSDFVLPGIFAVAVLLYAVVGLALGHPDWVVMRSAQNLLEMAGGFVLALLVVYGNYLRMAIVTMVVTLWFSAGMAIVGSVHAIRLAGRAESLAETTGADQALRIILSAQTPATAVLSALVAAVIVGRVRPAFFFALGLPALIIVLLAFARHVLISLAVAAVVALLATSSWPALRRTATLFLVGTAVVAFVVPTSLFLLQQSRAGAWLADQFTALHQRVLHGLSGGALAVDESTQDRLREIDSLDRAIAEAPVFGHGLGYAYRQPYGDDPDDFTMKLYPTFSHNFYLWWLAKAGAVGMAVFAIFALTPLFGALRRGSDRAKIAAATSIGLLAISAVWPLPEMPVDALGLGLVLGLTMGFATQRRGGADAQAADTDAALAPAGTPE</sequence>
<dbReference type="GO" id="GO:0016020">
    <property type="term" value="C:membrane"/>
    <property type="evidence" value="ECO:0007669"/>
    <property type="project" value="UniProtKB-SubCell"/>
</dbReference>
<evidence type="ECO:0000259" key="6">
    <source>
        <dbReference type="Pfam" id="PF04932"/>
    </source>
</evidence>
<dbReference type="GeneID" id="93435559"/>
<evidence type="ECO:0000313" key="8">
    <source>
        <dbReference type="Proteomes" id="UP000218067"/>
    </source>
</evidence>
<feature type="transmembrane region" description="Helical" evidence="5">
    <location>
        <begin position="284"/>
        <end position="305"/>
    </location>
</feature>
<evidence type="ECO:0000313" key="7">
    <source>
        <dbReference type="EMBL" id="BAV40226.1"/>
    </source>
</evidence>
<feature type="transmembrane region" description="Helical" evidence="5">
    <location>
        <begin position="144"/>
        <end position="161"/>
    </location>
</feature>
<dbReference type="Proteomes" id="UP000218067">
    <property type="component" value="Chromosome"/>
</dbReference>
<proteinExistence type="predicted"/>
<dbReference type="Pfam" id="PF04932">
    <property type="entry name" value="Wzy_C"/>
    <property type="match status" value="1"/>
</dbReference>
<keyword evidence="3 5" id="KW-1133">Transmembrane helix</keyword>
<protein>
    <recommendedName>
        <fullName evidence="6">O-antigen ligase-related domain-containing protein</fullName>
    </recommendedName>
</protein>
<dbReference type="PANTHER" id="PTHR37422">
    <property type="entry name" value="TEICHURONIC ACID BIOSYNTHESIS PROTEIN TUAE"/>
    <property type="match status" value="1"/>
</dbReference>
<organism evidence="7 8">
    <name type="scientific">Mycobacterium ulcerans subsp. shinshuense</name>
    <dbReference type="NCBI Taxonomy" id="1124626"/>
    <lineage>
        <taxon>Bacteria</taxon>
        <taxon>Bacillati</taxon>
        <taxon>Actinomycetota</taxon>
        <taxon>Actinomycetes</taxon>
        <taxon>Mycobacteriales</taxon>
        <taxon>Mycobacteriaceae</taxon>
        <taxon>Mycobacterium</taxon>
        <taxon>Mycobacterium ulcerans group</taxon>
    </lineage>
</organism>
<keyword evidence="2 5" id="KW-0812">Transmembrane</keyword>
<feature type="transmembrane region" description="Helical" evidence="5">
    <location>
        <begin position="392"/>
        <end position="416"/>
    </location>
</feature>
<dbReference type="RefSeq" id="WP_096369916.1">
    <property type="nucleotide sequence ID" value="NZ_AP017624.1"/>
</dbReference>
<comment type="subcellular location">
    <subcellularLocation>
        <location evidence="1">Membrane</location>
        <topology evidence="1">Multi-pass membrane protein</topology>
    </subcellularLocation>
</comment>
<feature type="transmembrane region" description="Helical" evidence="5">
    <location>
        <begin position="167"/>
        <end position="190"/>
    </location>
</feature>
<dbReference type="InterPro" id="IPR007016">
    <property type="entry name" value="O-antigen_ligase-rel_domated"/>
</dbReference>
<gene>
    <name evidence="7" type="ORF">SHTP_0899</name>
</gene>
<evidence type="ECO:0000256" key="2">
    <source>
        <dbReference type="ARBA" id="ARBA00022692"/>
    </source>
</evidence>